<feature type="non-terminal residue" evidence="2">
    <location>
        <position position="1"/>
    </location>
</feature>
<evidence type="ECO:0000256" key="1">
    <source>
        <dbReference type="SAM" id="MobiDB-lite"/>
    </source>
</evidence>
<evidence type="ECO:0000313" key="3">
    <source>
        <dbReference type="Proteomes" id="UP001519460"/>
    </source>
</evidence>
<dbReference type="EMBL" id="JACVVK020000014">
    <property type="protein sequence ID" value="KAK7504629.1"/>
    <property type="molecule type" value="Genomic_DNA"/>
</dbReference>
<dbReference type="AlphaFoldDB" id="A0ABD0LYT6"/>
<feature type="compositionally biased region" description="Basic and acidic residues" evidence="1">
    <location>
        <begin position="18"/>
        <end position="28"/>
    </location>
</feature>
<gene>
    <name evidence="2" type="ORF">BaRGS_00004115</name>
</gene>
<keyword evidence="3" id="KW-1185">Reference proteome</keyword>
<evidence type="ECO:0000313" key="2">
    <source>
        <dbReference type="EMBL" id="KAK7504629.1"/>
    </source>
</evidence>
<proteinExistence type="predicted"/>
<sequence>KLSDETENTGGAHQAYAGEDKQDEGAPAEERTFQEAAILLPASGDRRGNHCWQLYVLSLLLEVLSQCLAVLSCHKLLEK</sequence>
<dbReference type="Proteomes" id="UP001519460">
    <property type="component" value="Unassembled WGS sequence"/>
</dbReference>
<accession>A0ABD0LYT6</accession>
<feature type="region of interest" description="Disordered" evidence="1">
    <location>
        <begin position="1"/>
        <end position="28"/>
    </location>
</feature>
<organism evidence="2 3">
    <name type="scientific">Batillaria attramentaria</name>
    <dbReference type="NCBI Taxonomy" id="370345"/>
    <lineage>
        <taxon>Eukaryota</taxon>
        <taxon>Metazoa</taxon>
        <taxon>Spiralia</taxon>
        <taxon>Lophotrochozoa</taxon>
        <taxon>Mollusca</taxon>
        <taxon>Gastropoda</taxon>
        <taxon>Caenogastropoda</taxon>
        <taxon>Sorbeoconcha</taxon>
        <taxon>Cerithioidea</taxon>
        <taxon>Batillariidae</taxon>
        <taxon>Batillaria</taxon>
    </lineage>
</organism>
<protein>
    <submittedName>
        <fullName evidence="2">Uncharacterized protein</fullName>
    </submittedName>
</protein>
<comment type="caution">
    <text evidence="2">The sequence shown here is derived from an EMBL/GenBank/DDBJ whole genome shotgun (WGS) entry which is preliminary data.</text>
</comment>
<name>A0ABD0LYT6_9CAEN</name>
<reference evidence="2 3" key="1">
    <citation type="journal article" date="2023" name="Sci. Data">
        <title>Genome assembly of the Korean intertidal mud-creeper Batillaria attramentaria.</title>
        <authorList>
            <person name="Patra A.K."/>
            <person name="Ho P.T."/>
            <person name="Jun S."/>
            <person name="Lee S.J."/>
            <person name="Kim Y."/>
            <person name="Won Y.J."/>
        </authorList>
    </citation>
    <scope>NUCLEOTIDE SEQUENCE [LARGE SCALE GENOMIC DNA]</scope>
    <source>
        <strain evidence="2">Wonlab-2016</strain>
    </source>
</reference>